<feature type="chain" id="PRO_5004579882" description="MACPF domain-containing protein" evidence="3">
    <location>
        <begin position="24"/>
        <end position="617"/>
    </location>
</feature>
<evidence type="ECO:0000256" key="2">
    <source>
        <dbReference type="SAM" id="MobiDB-lite"/>
    </source>
</evidence>
<dbReference type="PhylomeDB" id="T1J2U8"/>
<dbReference type="InterPro" id="IPR008974">
    <property type="entry name" value="TRAF-like"/>
</dbReference>
<protein>
    <recommendedName>
        <fullName evidence="4">MACPF domain-containing protein</fullName>
    </recommendedName>
</protein>
<evidence type="ECO:0000313" key="6">
    <source>
        <dbReference type="Proteomes" id="UP000014500"/>
    </source>
</evidence>
<name>T1J2U8_STRMM</name>
<evidence type="ECO:0000313" key="5">
    <source>
        <dbReference type="EnsemblMetazoa" id="SMAR007897-PA"/>
    </source>
</evidence>
<reference evidence="6" key="1">
    <citation type="submission" date="2011-05" db="EMBL/GenBank/DDBJ databases">
        <authorList>
            <person name="Richards S.R."/>
            <person name="Qu J."/>
            <person name="Jiang H."/>
            <person name="Jhangiani S.N."/>
            <person name="Agravi P."/>
            <person name="Goodspeed R."/>
            <person name="Gross S."/>
            <person name="Mandapat C."/>
            <person name="Jackson L."/>
            <person name="Mathew T."/>
            <person name="Pu L."/>
            <person name="Thornton R."/>
            <person name="Saada N."/>
            <person name="Wilczek-Boney K.B."/>
            <person name="Lee S."/>
            <person name="Kovar C."/>
            <person name="Wu Y."/>
            <person name="Scherer S.E."/>
            <person name="Worley K.C."/>
            <person name="Muzny D.M."/>
            <person name="Gibbs R."/>
        </authorList>
    </citation>
    <scope>NUCLEOTIDE SEQUENCE</scope>
    <source>
        <strain evidence="6">Brora</strain>
    </source>
</reference>
<keyword evidence="3" id="KW-0732">Signal</keyword>
<dbReference type="EnsemblMetazoa" id="SMAR007897-RA">
    <property type="protein sequence ID" value="SMAR007897-PA"/>
    <property type="gene ID" value="SMAR007897"/>
</dbReference>
<feature type="domain" description="MACPF" evidence="4">
    <location>
        <begin position="122"/>
        <end position="278"/>
    </location>
</feature>
<keyword evidence="6" id="KW-1185">Reference proteome</keyword>
<feature type="region of interest" description="Disordered" evidence="2">
    <location>
        <begin position="595"/>
        <end position="617"/>
    </location>
</feature>
<proteinExistence type="predicted"/>
<organism evidence="5 6">
    <name type="scientific">Strigamia maritima</name>
    <name type="common">European centipede</name>
    <name type="synonym">Geophilus maritimus</name>
    <dbReference type="NCBI Taxonomy" id="126957"/>
    <lineage>
        <taxon>Eukaryota</taxon>
        <taxon>Metazoa</taxon>
        <taxon>Ecdysozoa</taxon>
        <taxon>Arthropoda</taxon>
        <taxon>Myriapoda</taxon>
        <taxon>Chilopoda</taxon>
        <taxon>Pleurostigmophora</taxon>
        <taxon>Geophilomorpha</taxon>
        <taxon>Linotaeniidae</taxon>
        <taxon>Strigamia</taxon>
    </lineage>
</organism>
<evidence type="ECO:0000259" key="4">
    <source>
        <dbReference type="Pfam" id="PF01823"/>
    </source>
</evidence>
<feature type="signal peptide" evidence="3">
    <location>
        <begin position="1"/>
        <end position="23"/>
    </location>
</feature>
<dbReference type="Gene3D" id="2.60.210.10">
    <property type="entry name" value="Apoptosis, Tumor Necrosis Factor Receptor Associated Protein 2, Chain A"/>
    <property type="match status" value="1"/>
</dbReference>
<dbReference type="HOGENOM" id="CLU_026263_0_0_1"/>
<dbReference type="Pfam" id="PF01823">
    <property type="entry name" value="MACPF"/>
    <property type="match status" value="1"/>
</dbReference>
<evidence type="ECO:0000256" key="1">
    <source>
        <dbReference type="SAM" id="Coils"/>
    </source>
</evidence>
<dbReference type="AlphaFoldDB" id="T1J2U8"/>
<feature type="coiled-coil region" evidence="1">
    <location>
        <begin position="360"/>
        <end position="459"/>
    </location>
</feature>
<dbReference type="Proteomes" id="UP000014500">
    <property type="component" value="Unassembled WGS sequence"/>
</dbReference>
<sequence length="617" mass="70962">MFSTRNLRFFIIFLISLVGYAKLGPCPDVPKLKILSGIGWDALKDKDTKQLLQVTYKQCKTTFDKKLLIPDNADAFALKLPQEIEVKSHIFEHWSTYTPPTSASFKVANNVWPKEFLPLYYSLSGGYKQMKSLQVNNNTFTCRSEMRLVVYRVHLTSLMDDVVKGRFMRVISALDRDKAEEAKFLTENILSDYGSHYTNVVDVGAVIVKEDYLKDVFLKAHDGNRSKILSASKLSLLGYGFPWEHKEDLDSSLLSEYNDAIVDKKIRFFGALNWEKDAKAEYVVAVDKSGDLLSSLVTSSNFPNARNTTLIRVRRMFNDAIRDYYERNIHRGCTQPKSNNFEFAANVDDGSCNFVTSSNNGNLEEIIKRQETEISLFKQQIVYHESNYSMKIQDLEDNFGKIVERQETEISSFKQQMVYLESNHSMTIQDLEDKFGKIIERQETEISSFKQQMVNLESNHSMKIQALEDNFGKIIDTQETEFKKQMVYRESNHSMKIQDLEDNFAEDMKMLTDKIDKIDKSCDVLRTKLDDVEKNLSNKDWSISHIWKIEKFAQLHVNAKSGREIVVYSDPFYTSEFGYKMRLAFYPNVKPPRTGHSADGTPLVGTILAGPDPINPD</sequence>
<dbReference type="InterPro" id="IPR020864">
    <property type="entry name" value="MACPF"/>
</dbReference>
<accession>T1J2U8</accession>
<reference evidence="5" key="2">
    <citation type="submission" date="2015-02" db="UniProtKB">
        <authorList>
            <consortium name="EnsemblMetazoa"/>
        </authorList>
    </citation>
    <scope>IDENTIFICATION</scope>
</reference>
<keyword evidence="1" id="KW-0175">Coiled coil</keyword>
<dbReference type="SUPFAM" id="SSF49599">
    <property type="entry name" value="TRAF domain-like"/>
    <property type="match status" value="1"/>
</dbReference>
<dbReference type="EMBL" id="JH431810">
    <property type="status" value="NOT_ANNOTATED_CDS"/>
    <property type="molecule type" value="Genomic_DNA"/>
</dbReference>
<evidence type="ECO:0000256" key="3">
    <source>
        <dbReference type="SAM" id="SignalP"/>
    </source>
</evidence>